<reference evidence="1 2" key="1">
    <citation type="submission" date="2018-04" db="EMBL/GenBank/DDBJ databases">
        <title>Subsurface microbial communities from deep shales in Ohio and West Virginia, USA.</title>
        <authorList>
            <person name="Wrighton K."/>
        </authorList>
    </citation>
    <scope>NUCLEOTIDE SEQUENCE [LARGE SCALE GENOMIC DNA]</scope>
    <source>
        <strain evidence="1 2">MSL28</strain>
    </source>
</reference>
<dbReference type="RefSeq" id="WP_110301088.1">
    <property type="nucleotide sequence ID" value="NZ_QICM01000026.1"/>
</dbReference>
<dbReference type="EMBL" id="QICM01000026">
    <property type="protein sequence ID" value="PXV63076.1"/>
    <property type="molecule type" value="Genomic_DNA"/>
</dbReference>
<organism evidence="1 2">
    <name type="scientific">Halanaerobium congolense</name>
    <dbReference type="NCBI Taxonomy" id="54121"/>
    <lineage>
        <taxon>Bacteria</taxon>
        <taxon>Bacillati</taxon>
        <taxon>Bacillota</taxon>
        <taxon>Clostridia</taxon>
        <taxon>Halanaerobiales</taxon>
        <taxon>Halanaerobiaceae</taxon>
        <taxon>Halanaerobium</taxon>
    </lineage>
</organism>
<sequence>MPEVENKSHFEFLVAEFSQNSAEKILTDAFPEKLRNKVVKIVNFTNRYANYVAVELRKEDLILLAEIINEIREYFTEAVENEDFKKLILAVYLRDILRLECNGIINLDDYSSAEIKWVKEQLQLMLKYNKFSLDDFRKYNQFEARNIDEFYSAIDGFNFSYAYNFIRGLETGINIFAFPVLFSSIISFAAHLEISIVMDSLSTKTDSIEILAYFNLFTEDQIRDSINYIQDNKWLLLELLRQLFKSDDLQFSDAEIEILTGKLKELALTDKIFFRELINLFKAEKSFSKLLALVLAQLSQGYLDLYLYTVNLNQYHSEYDLEANQLFLKIFNENTTSAEQFYLCSRIKKKWDSYLVELIAEEEYLDRLVYTNYYRFVYHYYFLSLENAYDAENELKSVLKDYKTAAYNWHQSFKGPRTAYFVFLTKVYVLSTVVQEKEIVISILLRERIAEVFSDQRLWLRFHDSFEEPEVVGKIKGSLQIAL</sequence>
<dbReference type="Proteomes" id="UP000247389">
    <property type="component" value="Unassembled WGS sequence"/>
</dbReference>
<evidence type="ECO:0000313" key="2">
    <source>
        <dbReference type="Proteomes" id="UP000247389"/>
    </source>
</evidence>
<proteinExistence type="predicted"/>
<name>A0A318E478_9FIRM</name>
<comment type="caution">
    <text evidence="1">The sequence shown here is derived from an EMBL/GenBank/DDBJ whole genome shotgun (WGS) entry which is preliminary data.</text>
</comment>
<gene>
    <name evidence="1" type="ORF">C8C78_12613</name>
</gene>
<protein>
    <submittedName>
        <fullName evidence="1">Uncharacterized protein</fullName>
    </submittedName>
</protein>
<accession>A0A318E478</accession>
<dbReference type="AlphaFoldDB" id="A0A318E478"/>
<evidence type="ECO:0000313" key="1">
    <source>
        <dbReference type="EMBL" id="PXV63076.1"/>
    </source>
</evidence>